<accession>A0A923HYP2</accession>
<dbReference type="AlphaFoldDB" id="A0A923HYP2"/>
<reference evidence="1" key="1">
    <citation type="submission" date="2020-08" db="EMBL/GenBank/DDBJ databases">
        <title>Novel species isolated from subtropical streams in China.</title>
        <authorList>
            <person name="Lu H."/>
        </authorList>
    </citation>
    <scope>NUCLEOTIDE SEQUENCE</scope>
    <source>
        <strain evidence="1">LX22W</strain>
    </source>
</reference>
<protein>
    <recommendedName>
        <fullName evidence="3">Lipoprotein</fullName>
    </recommendedName>
</protein>
<evidence type="ECO:0000313" key="2">
    <source>
        <dbReference type="Proteomes" id="UP000627446"/>
    </source>
</evidence>
<evidence type="ECO:0008006" key="3">
    <source>
        <dbReference type="Google" id="ProtNLM"/>
    </source>
</evidence>
<evidence type="ECO:0000313" key="1">
    <source>
        <dbReference type="EMBL" id="MBC3882671.1"/>
    </source>
</evidence>
<sequence length="192" mass="21494">MQALRILFILLVLSLTGCAQIIQSKLSSARGTIYNEKEQLQVSGKGASRVFILADLMNEKDSIKSENSNLSSSLYNTLSKYNYPVRQFEPKSQAELNQYLPKLEAELKRDPSLLVVRLIPKSMRVKTEINKQSVGVPQSMSFVVYAYTGTLSSPAYVYTGDWLYDGDFYLNAMGPAITERLIKAGYLAKKSD</sequence>
<dbReference type="RefSeq" id="WP_186917285.1">
    <property type="nucleotide sequence ID" value="NZ_JACOFZ010000006.1"/>
</dbReference>
<dbReference type="PROSITE" id="PS51257">
    <property type="entry name" value="PROKAR_LIPOPROTEIN"/>
    <property type="match status" value="1"/>
</dbReference>
<comment type="caution">
    <text evidence="1">The sequence shown here is derived from an EMBL/GenBank/DDBJ whole genome shotgun (WGS) entry which is preliminary data.</text>
</comment>
<dbReference type="Proteomes" id="UP000627446">
    <property type="component" value="Unassembled WGS sequence"/>
</dbReference>
<proteinExistence type="predicted"/>
<gene>
    <name evidence="1" type="ORF">H8K36_14880</name>
</gene>
<dbReference type="EMBL" id="JACOFZ010000006">
    <property type="protein sequence ID" value="MBC3882671.1"/>
    <property type="molecule type" value="Genomic_DNA"/>
</dbReference>
<organism evidence="1 2">
    <name type="scientific">Undibacterium nitidum</name>
    <dbReference type="NCBI Taxonomy" id="2762298"/>
    <lineage>
        <taxon>Bacteria</taxon>
        <taxon>Pseudomonadati</taxon>
        <taxon>Pseudomonadota</taxon>
        <taxon>Betaproteobacteria</taxon>
        <taxon>Burkholderiales</taxon>
        <taxon>Oxalobacteraceae</taxon>
        <taxon>Undibacterium</taxon>
    </lineage>
</organism>
<name>A0A923HYP2_9BURK</name>
<keyword evidence="2" id="KW-1185">Reference proteome</keyword>